<reference evidence="2" key="1">
    <citation type="submission" date="2017-02" db="UniProtKB">
        <authorList>
            <consortium name="WormBaseParasite"/>
        </authorList>
    </citation>
    <scope>IDENTIFICATION</scope>
</reference>
<name>A0A0N4Z397_PARTI</name>
<protein>
    <submittedName>
        <fullName evidence="2">PRE_C2HC domain-containing protein</fullName>
    </submittedName>
</protein>
<keyword evidence="1" id="KW-1185">Reference proteome</keyword>
<sequence>MNLKISAKYEDGIISLKNYIDKDKRDPTVYEAELFFKRNLAAIEIYLGNDDVIEVHNNELKRLMETLLERPFHNKLHDYYVSYMKIFPNYNFINLVKAVGKKYGVNQSNLRGSDDIKLCEPDLNEPILEFNEESGIQVRKSYPMYNRRKTREIKKNESRLVINEMSSRSYSSLINTSTKRKAINDRMPNNLLINRFVGTVMKHPLPAVRMYKVEDKIKKEIVETKRPEKLILNANDFTNNDQKQKTKSVICINCEKTKYYGGECRFPKTECEVCGKREYLLEY</sequence>
<proteinExistence type="predicted"/>
<organism evidence="1 2">
    <name type="scientific">Parastrongyloides trichosuri</name>
    <name type="common">Possum-specific nematode worm</name>
    <dbReference type="NCBI Taxonomy" id="131310"/>
    <lineage>
        <taxon>Eukaryota</taxon>
        <taxon>Metazoa</taxon>
        <taxon>Ecdysozoa</taxon>
        <taxon>Nematoda</taxon>
        <taxon>Chromadorea</taxon>
        <taxon>Rhabditida</taxon>
        <taxon>Tylenchina</taxon>
        <taxon>Panagrolaimomorpha</taxon>
        <taxon>Strongyloidoidea</taxon>
        <taxon>Strongyloididae</taxon>
        <taxon>Parastrongyloides</taxon>
    </lineage>
</organism>
<dbReference type="AlphaFoldDB" id="A0A0N4Z397"/>
<evidence type="ECO:0000313" key="2">
    <source>
        <dbReference type="WBParaSite" id="PTRK_0000137400.1"/>
    </source>
</evidence>
<dbReference type="Proteomes" id="UP000038045">
    <property type="component" value="Unplaced"/>
</dbReference>
<evidence type="ECO:0000313" key="1">
    <source>
        <dbReference type="Proteomes" id="UP000038045"/>
    </source>
</evidence>
<accession>A0A0N4Z397</accession>
<dbReference type="WBParaSite" id="PTRK_0000137400.1">
    <property type="protein sequence ID" value="PTRK_0000137400.1"/>
    <property type="gene ID" value="PTRK_0000137400"/>
</dbReference>